<accession>A0A8C5RP52</accession>
<dbReference type="PROSITE" id="PS50297">
    <property type="entry name" value="ANK_REP_REGION"/>
    <property type="match status" value="1"/>
</dbReference>
<reference evidence="3" key="2">
    <citation type="submission" date="2025-09" db="UniProtKB">
        <authorList>
            <consortium name="Ensembl"/>
        </authorList>
    </citation>
    <scope>IDENTIFICATION</scope>
</reference>
<dbReference type="GO" id="GO:0005737">
    <property type="term" value="C:cytoplasm"/>
    <property type="evidence" value="ECO:0007669"/>
    <property type="project" value="TreeGrafter"/>
</dbReference>
<evidence type="ECO:0000256" key="2">
    <source>
        <dbReference type="SAM" id="MobiDB-lite"/>
    </source>
</evidence>
<keyword evidence="1" id="KW-0040">ANK repeat</keyword>
<dbReference type="InterPro" id="IPR047184">
    <property type="entry name" value="KANK1-4"/>
</dbReference>
<dbReference type="Proteomes" id="UP000694406">
    <property type="component" value="Unplaced"/>
</dbReference>
<dbReference type="AlphaFoldDB" id="A0A8C5RP52"/>
<evidence type="ECO:0000313" key="4">
    <source>
        <dbReference type="Proteomes" id="UP000694406"/>
    </source>
</evidence>
<dbReference type="PANTHER" id="PTHR24168:SF23">
    <property type="entry name" value="KN MOTIF AND ANKYRIN REPEAT DOMAIN-CONTAINING PROTEIN 3"/>
    <property type="match status" value="1"/>
</dbReference>
<dbReference type="Ensembl" id="ENSLLTT00000004396.1">
    <property type="protein sequence ID" value="ENSLLTP00000004225.1"/>
    <property type="gene ID" value="ENSLLTG00000003149.1"/>
</dbReference>
<dbReference type="GO" id="GO:0005856">
    <property type="term" value="C:cytoskeleton"/>
    <property type="evidence" value="ECO:0007669"/>
    <property type="project" value="TreeGrafter"/>
</dbReference>
<dbReference type="InterPro" id="IPR002110">
    <property type="entry name" value="Ankyrin_rpt"/>
</dbReference>
<reference evidence="3" key="1">
    <citation type="submission" date="2025-08" db="UniProtKB">
        <authorList>
            <consortium name="Ensembl"/>
        </authorList>
    </citation>
    <scope>IDENTIFICATION</scope>
</reference>
<feature type="repeat" description="ANK" evidence="1">
    <location>
        <begin position="102"/>
        <end position="134"/>
    </location>
</feature>
<dbReference type="Pfam" id="PF13637">
    <property type="entry name" value="Ank_4"/>
    <property type="match status" value="1"/>
</dbReference>
<feature type="compositionally biased region" description="Basic residues" evidence="2">
    <location>
        <begin position="1"/>
        <end position="13"/>
    </location>
</feature>
<dbReference type="InterPro" id="IPR036770">
    <property type="entry name" value="Ankyrin_rpt-contain_sf"/>
</dbReference>
<organism evidence="3 4">
    <name type="scientific">Laticauda laticaudata</name>
    <name type="common">Blue-ringed sea krait</name>
    <name type="synonym">Blue-lipped sea krait</name>
    <dbReference type="NCBI Taxonomy" id="8630"/>
    <lineage>
        <taxon>Eukaryota</taxon>
        <taxon>Metazoa</taxon>
        <taxon>Chordata</taxon>
        <taxon>Craniata</taxon>
        <taxon>Vertebrata</taxon>
        <taxon>Euteleostomi</taxon>
        <taxon>Lepidosauria</taxon>
        <taxon>Squamata</taxon>
        <taxon>Bifurcata</taxon>
        <taxon>Unidentata</taxon>
        <taxon>Episquamata</taxon>
        <taxon>Toxicofera</taxon>
        <taxon>Serpentes</taxon>
        <taxon>Colubroidea</taxon>
        <taxon>Elapidae</taxon>
        <taxon>Laticaudinae</taxon>
        <taxon>Laticauda</taxon>
    </lineage>
</organism>
<sequence>RRSLALGRSKKRGGPLCPPPQARGIKESRNGNPPARRDRRGRALTSAPLGAQLSSSSLVLQEWFRVSSQKSSRASKVAKYLQALDELSPALLAHVINLSDGNGNMALHYSVSHSNFDIVRLLLDTEKDQGRQEGRGGEGQAVLQGT</sequence>
<evidence type="ECO:0000313" key="3">
    <source>
        <dbReference type="Ensembl" id="ENSLLTP00000004225.1"/>
    </source>
</evidence>
<dbReference type="Gene3D" id="1.25.40.20">
    <property type="entry name" value="Ankyrin repeat-containing domain"/>
    <property type="match status" value="1"/>
</dbReference>
<name>A0A8C5RP52_LATLA</name>
<keyword evidence="4" id="KW-1185">Reference proteome</keyword>
<dbReference type="GO" id="GO:0030837">
    <property type="term" value="P:negative regulation of actin filament polymerization"/>
    <property type="evidence" value="ECO:0007669"/>
    <property type="project" value="InterPro"/>
</dbReference>
<dbReference type="PROSITE" id="PS50088">
    <property type="entry name" value="ANK_REPEAT"/>
    <property type="match status" value="1"/>
</dbReference>
<proteinExistence type="predicted"/>
<dbReference type="GeneTree" id="ENSGT00940000161178"/>
<dbReference type="PANTHER" id="PTHR24168">
    <property type="entry name" value="KN MOTIF AND ANKYRIN REPEAT DOMAIN-CONTAINING"/>
    <property type="match status" value="1"/>
</dbReference>
<protein>
    <submittedName>
        <fullName evidence="3">Uncharacterized protein</fullName>
    </submittedName>
</protein>
<dbReference type="SUPFAM" id="SSF48403">
    <property type="entry name" value="Ankyrin repeat"/>
    <property type="match status" value="1"/>
</dbReference>
<feature type="region of interest" description="Disordered" evidence="2">
    <location>
        <begin position="1"/>
        <end position="49"/>
    </location>
</feature>
<evidence type="ECO:0000256" key="1">
    <source>
        <dbReference type="PROSITE-ProRule" id="PRU00023"/>
    </source>
</evidence>